<accession>A0A6N4SXG8</accession>
<evidence type="ECO:0000256" key="5">
    <source>
        <dbReference type="ARBA" id="ARBA00023284"/>
    </source>
</evidence>
<organism evidence="8 9">
    <name type="scientific">Cytophaga hutchinsonii (strain ATCC 33406 / DSM 1761 / CIP 103989 / NBRC 15051 / NCIMB 9469 / D465)</name>
    <dbReference type="NCBI Taxonomy" id="269798"/>
    <lineage>
        <taxon>Bacteria</taxon>
        <taxon>Pseudomonadati</taxon>
        <taxon>Bacteroidota</taxon>
        <taxon>Cytophagia</taxon>
        <taxon>Cytophagales</taxon>
        <taxon>Cytophagaceae</taxon>
        <taxon>Cytophaga</taxon>
    </lineage>
</organism>
<dbReference type="GO" id="GO:0015036">
    <property type="term" value="F:disulfide oxidoreductase activity"/>
    <property type="evidence" value="ECO:0007669"/>
    <property type="project" value="TreeGrafter"/>
</dbReference>
<keyword evidence="9" id="KW-1185">Reference proteome</keyword>
<dbReference type="GO" id="GO:0006979">
    <property type="term" value="P:response to oxidative stress"/>
    <property type="evidence" value="ECO:0007669"/>
    <property type="project" value="InterPro"/>
</dbReference>
<protein>
    <recommendedName>
        <fullName evidence="6">Alkyl hydroperoxide reductase AhpD</fullName>
        <ecNumber evidence="6">1.11.1.28</ecNumber>
    </recommendedName>
    <alternativeName>
        <fullName evidence="6">Alkylhydroperoxidase AhpD</fullName>
    </alternativeName>
</protein>
<comment type="function">
    <text evidence="6">Antioxidant protein with alkyl hydroperoxidase activity. Required for the reduction of the AhpC active site cysteine residues and for the regeneration of the AhpC enzyme activity.</text>
</comment>
<dbReference type="Pfam" id="PF02627">
    <property type="entry name" value="CMD"/>
    <property type="match status" value="1"/>
</dbReference>
<gene>
    <name evidence="6" type="primary">ahpD</name>
    <name evidence="8" type="ordered locus">CHU_3759</name>
</gene>
<dbReference type="GO" id="GO:0051920">
    <property type="term" value="F:peroxiredoxin activity"/>
    <property type="evidence" value="ECO:0007669"/>
    <property type="project" value="InterPro"/>
</dbReference>
<keyword evidence="5 6" id="KW-0676">Redox-active center</keyword>
<dbReference type="PANTHER" id="PTHR33930:SF7">
    <property type="entry name" value="ALKYL HYDROPEROXIDE REDUCTASE AHPD"/>
    <property type="match status" value="1"/>
</dbReference>
<feature type="disulfide bond" evidence="6">
    <location>
        <begin position="130"/>
        <end position="133"/>
    </location>
</feature>
<comment type="similarity">
    <text evidence="6">Belongs to the AhpD family.</text>
</comment>
<feature type="domain" description="Carboxymuconolactone decarboxylase-like" evidence="7">
    <location>
        <begin position="105"/>
        <end position="164"/>
    </location>
</feature>
<reference evidence="8 9" key="1">
    <citation type="journal article" date="2007" name="Appl. Environ. Microbiol.">
        <title>Genome sequence of the cellulolytic gliding bacterium Cytophaga hutchinsonii.</title>
        <authorList>
            <person name="Xie G."/>
            <person name="Bruce D.C."/>
            <person name="Challacombe J.F."/>
            <person name="Chertkov O."/>
            <person name="Detter J.C."/>
            <person name="Gilna P."/>
            <person name="Han C.S."/>
            <person name="Lucas S."/>
            <person name="Misra M."/>
            <person name="Myers G.L."/>
            <person name="Richardson P."/>
            <person name="Tapia R."/>
            <person name="Thayer N."/>
            <person name="Thompson L.S."/>
            <person name="Brettin T.S."/>
            <person name="Henrissat B."/>
            <person name="Wilson D.B."/>
            <person name="McBride M.J."/>
        </authorList>
    </citation>
    <scope>NUCLEOTIDE SEQUENCE [LARGE SCALE GENOMIC DNA]</scope>
    <source>
        <strain evidence="9">ATCC 33406 / DSM 1761 / CIP 103989 / NBRC 15051 / NCIMB 9469 / D465</strain>
    </source>
</reference>
<dbReference type="InterPro" id="IPR003779">
    <property type="entry name" value="CMD-like"/>
</dbReference>
<dbReference type="Proteomes" id="UP000001822">
    <property type="component" value="Chromosome"/>
</dbReference>
<evidence type="ECO:0000256" key="2">
    <source>
        <dbReference type="ARBA" id="ARBA00022862"/>
    </source>
</evidence>
<dbReference type="HAMAP" id="MF_01676">
    <property type="entry name" value="AhpD"/>
    <property type="match status" value="1"/>
</dbReference>
<evidence type="ECO:0000256" key="4">
    <source>
        <dbReference type="ARBA" id="ARBA00023157"/>
    </source>
</evidence>
<sequence>MQILDHADSRYIRDLKVNVSNALVTAHISEKESALLALSIAANQKNNILISGFQKLSAEKGATIEEQNEAISCASLLAGNNVFYRFRHFQQKESYNTMQAKIKMNIMMKPVLGKEFFELISLAVSAVNGCEMCVNAHEHSVREMGATEERVWDAIRLAAVITSLDKVMS</sequence>
<dbReference type="GO" id="GO:0032843">
    <property type="term" value="F:hydroperoxide reductase activity"/>
    <property type="evidence" value="ECO:0007669"/>
    <property type="project" value="InterPro"/>
</dbReference>
<dbReference type="AlphaFoldDB" id="A0A6N4SXG8"/>
<dbReference type="InterPro" id="IPR004675">
    <property type="entry name" value="AhpD_core"/>
</dbReference>
<dbReference type="Gene3D" id="1.20.1290.10">
    <property type="entry name" value="AhpD-like"/>
    <property type="match status" value="1"/>
</dbReference>
<feature type="active site" description="Proton donor" evidence="6">
    <location>
        <position position="130"/>
    </location>
</feature>
<feature type="disulfide bond" description="Interchain (with AhpC); in linked form" evidence="6">
    <location>
        <position position="133"/>
    </location>
</feature>
<dbReference type="EMBL" id="CP000383">
    <property type="protein sequence ID" value="ABG60992.1"/>
    <property type="molecule type" value="Genomic_DNA"/>
</dbReference>
<feature type="active site" description="Cysteine sulfenic acid (-SOH) intermediate" evidence="6">
    <location>
        <position position="133"/>
    </location>
</feature>
<evidence type="ECO:0000313" key="9">
    <source>
        <dbReference type="Proteomes" id="UP000001822"/>
    </source>
</evidence>
<keyword evidence="2 6" id="KW-0049">Antioxidant</keyword>
<dbReference type="KEGG" id="chu:CHU_3759"/>
<dbReference type="InterPro" id="IPR029032">
    <property type="entry name" value="AhpD-like"/>
</dbReference>
<dbReference type="PANTHER" id="PTHR33930">
    <property type="entry name" value="ALKYL HYDROPEROXIDE REDUCTASE AHPD"/>
    <property type="match status" value="1"/>
</dbReference>
<proteinExistence type="inferred from homology"/>
<dbReference type="NCBIfam" id="TIGR00778">
    <property type="entry name" value="ahpD_dom"/>
    <property type="match status" value="1"/>
</dbReference>
<dbReference type="GO" id="GO:0045454">
    <property type="term" value="P:cell redox homeostasis"/>
    <property type="evidence" value="ECO:0007669"/>
    <property type="project" value="TreeGrafter"/>
</dbReference>
<keyword evidence="1 6" id="KW-0575">Peroxidase</keyword>
<evidence type="ECO:0000256" key="6">
    <source>
        <dbReference type="HAMAP-Rule" id="MF_01676"/>
    </source>
</evidence>
<keyword evidence="4 6" id="KW-1015">Disulfide bond</keyword>
<dbReference type="SUPFAM" id="SSF69118">
    <property type="entry name" value="AhpD-like"/>
    <property type="match status" value="1"/>
</dbReference>
<dbReference type="EC" id="1.11.1.28" evidence="6"/>
<name>A0A6N4SXG8_CYTH3</name>
<evidence type="ECO:0000256" key="3">
    <source>
        <dbReference type="ARBA" id="ARBA00023002"/>
    </source>
</evidence>
<evidence type="ECO:0000259" key="7">
    <source>
        <dbReference type="Pfam" id="PF02627"/>
    </source>
</evidence>
<keyword evidence="3 6" id="KW-0560">Oxidoreductase</keyword>
<evidence type="ECO:0000313" key="8">
    <source>
        <dbReference type="EMBL" id="ABG60992.1"/>
    </source>
</evidence>
<evidence type="ECO:0000256" key="1">
    <source>
        <dbReference type="ARBA" id="ARBA00022559"/>
    </source>
</evidence>
<comment type="catalytic activity">
    <reaction evidence="6">
        <text>N(6)-[(R)-dihydrolipoyl]-L-lysyl-[lipoyl-carrier protein] + a hydroperoxide = N(6)-[(R)-lipoyl]-L-lysyl-[lipoyl-carrier protein] + an alcohol + H2O</text>
        <dbReference type="Rhea" id="RHEA:62636"/>
        <dbReference type="Rhea" id="RHEA-COMP:10502"/>
        <dbReference type="Rhea" id="RHEA-COMP:16355"/>
        <dbReference type="ChEBI" id="CHEBI:15377"/>
        <dbReference type="ChEBI" id="CHEBI:30879"/>
        <dbReference type="ChEBI" id="CHEBI:35924"/>
        <dbReference type="ChEBI" id="CHEBI:83099"/>
        <dbReference type="ChEBI" id="CHEBI:83100"/>
        <dbReference type="EC" id="1.11.1.28"/>
    </reaction>
</comment>
<dbReference type="InterPro" id="IPR004674">
    <property type="entry name" value="AhpD"/>
</dbReference>